<reference evidence="2" key="1">
    <citation type="journal article" date="2020" name="Stud. Mycol.">
        <title>101 Dothideomycetes genomes: a test case for predicting lifestyles and emergence of pathogens.</title>
        <authorList>
            <person name="Haridas S."/>
            <person name="Albert R."/>
            <person name="Binder M."/>
            <person name="Bloem J."/>
            <person name="Labutti K."/>
            <person name="Salamov A."/>
            <person name="Andreopoulos B."/>
            <person name="Baker S."/>
            <person name="Barry K."/>
            <person name="Bills G."/>
            <person name="Bluhm B."/>
            <person name="Cannon C."/>
            <person name="Castanera R."/>
            <person name="Culley D."/>
            <person name="Daum C."/>
            <person name="Ezra D."/>
            <person name="Gonzalez J."/>
            <person name="Henrissat B."/>
            <person name="Kuo A."/>
            <person name="Liang C."/>
            <person name="Lipzen A."/>
            <person name="Lutzoni F."/>
            <person name="Magnuson J."/>
            <person name="Mondo S."/>
            <person name="Nolan M."/>
            <person name="Ohm R."/>
            <person name="Pangilinan J."/>
            <person name="Park H.-J."/>
            <person name="Ramirez L."/>
            <person name="Alfaro M."/>
            <person name="Sun H."/>
            <person name="Tritt A."/>
            <person name="Yoshinaga Y."/>
            <person name="Zwiers L.-H."/>
            <person name="Turgeon B."/>
            <person name="Goodwin S."/>
            <person name="Spatafora J."/>
            <person name="Crous P."/>
            <person name="Grigoriev I."/>
        </authorList>
    </citation>
    <scope>NUCLEOTIDE SEQUENCE</scope>
    <source>
        <strain evidence="2">CBS 269.34</strain>
    </source>
</reference>
<dbReference type="PANTHER" id="PTHR39596">
    <property type="match status" value="1"/>
</dbReference>
<organism evidence="2 3">
    <name type="scientific">Lophium mytilinum</name>
    <dbReference type="NCBI Taxonomy" id="390894"/>
    <lineage>
        <taxon>Eukaryota</taxon>
        <taxon>Fungi</taxon>
        <taxon>Dikarya</taxon>
        <taxon>Ascomycota</taxon>
        <taxon>Pezizomycotina</taxon>
        <taxon>Dothideomycetes</taxon>
        <taxon>Pleosporomycetidae</taxon>
        <taxon>Mytilinidiales</taxon>
        <taxon>Mytilinidiaceae</taxon>
        <taxon>Lophium</taxon>
    </lineage>
</organism>
<name>A0A6A6R7W9_9PEZI</name>
<evidence type="ECO:0000259" key="1">
    <source>
        <dbReference type="Pfam" id="PF06985"/>
    </source>
</evidence>
<dbReference type="EMBL" id="MU004183">
    <property type="protein sequence ID" value="KAF2500699.1"/>
    <property type="molecule type" value="Genomic_DNA"/>
</dbReference>
<dbReference type="AlphaFoldDB" id="A0A6A6R7W9"/>
<dbReference type="Proteomes" id="UP000799750">
    <property type="component" value="Unassembled WGS sequence"/>
</dbReference>
<dbReference type="InterPro" id="IPR010730">
    <property type="entry name" value="HET"/>
</dbReference>
<evidence type="ECO:0000313" key="2">
    <source>
        <dbReference type="EMBL" id="KAF2500699.1"/>
    </source>
</evidence>
<protein>
    <recommendedName>
        <fullName evidence="1">Heterokaryon incompatibility domain-containing protein</fullName>
    </recommendedName>
</protein>
<keyword evidence="3" id="KW-1185">Reference proteome</keyword>
<dbReference type="Pfam" id="PF06985">
    <property type="entry name" value="HET"/>
    <property type="match status" value="1"/>
</dbReference>
<dbReference type="OrthoDB" id="2426273at2759"/>
<sequence length="727" mass="83617">MDYLPLPRGIETPFFEVPYLEDQEREYDGLDFFSYPERRGYKHRTIFEWADKIFKNPPAYFQAFLQTWLFWGYLDTVLGRRIPVRDFIRPGKLGSRIIMIAELIKGIDATDIRSRSLKMVGPIYYNLMEPERRPKAKDPLEDNLGAHKISLHTYLTTNKSASLIPKCPLDSRIMFSIGALMEWSLTSEANCPIGDSSNISFEEIPRQVPIKKFKRYSQNPAAICDEPFLVSKFIDRGWCPYDVQSIYQRLNMSGRYFMAHLDRLDPWRRHVTATTFGPFPPNETQESMIKKRLICSGRQCSQVQVLERDYRRAHDDGCDGNRPDTAVDMNDMDKILSDGSFPVVSILDDTVSNGTIKLSKCDPSIPYVAISHVWSDGLGNNRENAIPTCQVRRLSYLIRDLCQFAEDRRVQHFWLDTLCVPPDSANRPALQEMAIMRMRDTYSQAWAVLVIERTISSVNLKDKTDIELMMRITCSPWNRRLWTLQEGALARQLFFQFKDGVCHFESTLDCVQNATGPLSENSLRASIELRAAEILCHRFTTLSHGEKLLYLATALFHRATSVSSDEPLCLATLLRLDIEKIMAARVDQRMLNFWSQMTEVPAEVLLWNTPTLSVDGYRWAPTSLISVAAFSLSSHSVQSPRYIAATRCPRGLKATFLGMHFPLKDRSLSIIEDIMLYNKERKEYFRVQPFTPSMKACNETVSESGLAIRSNYTEHQSRGWFIFAHLP</sequence>
<feature type="domain" description="Heterokaryon incompatibility" evidence="1">
    <location>
        <begin position="367"/>
        <end position="451"/>
    </location>
</feature>
<proteinExistence type="predicted"/>
<accession>A0A6A6R7W9</accession>
<gene>
    <name evidence="2" type="ORF">BU16DRAFT_614420</name>
</gene>
<dbReference type="PANTHER" id="PTHR39596:SF2">
    <property type="entry name" value="HET DOMAIN PROTEIN (AFU_ORTHOLOGUE AFUA_1G17550)-RELATED"/>
    <property type="match status" value="1"/>
</dbReference>
<evidence type="ECO:0000313" key="3">
    <source>
        <dbReference type="Proteomes" id="UP000799750"/>
    </source>
</evidence>